<comment type="similarity">
    <text evidence="1">Belongs to the acyl-CoA dehydrogenase family.</text>
</comment>
<evidence type="ECO:0000259" key="5">
    <source>
        <dbReference type="Pfam" id="PF00441"/>
    </source>
</evidence>
<keyword evidence="3" id="KW-0274">FAD</keyword>
<evidence type="ECO:0000256" key="2">
    <source>
        <dbReference type="ARBA" id="ARBA00022630"/>
    </source>
</evidence>
<proteinExistence type="inferred from homology"/>
<dbReference type="InterPro" id="IPR046373">
    <property type="entry name" value="Acyl-CoA_Oxase/DH_mid-dom_sf"/>
</dbReference>
<dbReference type="Proteomes" id="UP000253307">
    <property type="component" value="Unassembled WGS sequence"/>
</dbReference>
<dbReference type="EMBL" id="QOPE01000033">
    <property type="protein sequence ID" value="RCL39967.1"/>
    <property type="molecule type" value="Genomic_DNA"/>
</dbReference>
<dbReference type="SUPFAM" id="SSF56645">
    <property type="entry name" value="Acyl-CoA dehydrogenase NM domain-like"/>
    <property type="match status" value="1"/>
</dbReference>
<dbReference type="SUPFAM" id="SSF47203">
    <property type="entry name" value="Acyl-CoA dehydrogenase C-terminal domain-like"/>
    <property type="match status" value="1"/>
</dbReference>
<comment type="caution">
    <text evidence="6">The sequence shown here is derived from an EMBL/GenBank/DDBJ whole genome shotgun (WGS) entry which is preliminary data.</text>
</comment>
<evidence type="ECO:0000256" key="3">
    <source>
        <dbReference type="ARBA" id="ARBA00022827"/>
    </source>
</evidence>
<name>A0A368BSX3_9GAMM</name>
<feature type="domain" description="Acyl-CoA dehydrogenase/oxidase C-terminal" evidence="5">
    <location>
        <begin position="218"/>
        <end position="358"/>
    </location>
</feature>
<dbReference type="InterPro" id="IPR009075">
    <property type="entry name" value="AcylCo_DH/oxidase_C"/>
</dbReference>
<organism evidence="6 7">
    <name type="scientific">SAR86 cluster bacterium</name>
    <dbReference type="NCBI Taxonomy" id="2030880"/>
    <lineage>
        <taxon>Bacteria</taxon>
        <taxon>Pseudomonadati</taxon>
        <taxon>Pseudomonadota</taxon>
        <taxon>Gammaproteobacteria</taxon>
        <taxon>SAR86 cluster</taxon>
    </lineage>
</organism>
<dbReference type="InterPro" id="IPR009100">
    <property type="entry name" value="AcylCoA_DH/oxidase_NM_dom_sf"/>
</dbReference>
<sequence length="363" mass="40667">MDFSSSSEEKLIRESLKKLLESFSGEDYLKKFDSHRYDPALLSELINQGFLVDQDTNKINFDVIKILSEELGYSNSPLNPSALVSDVLITLQESSFKGLSEILKDLLSNKLYSYTSALNEPLNFEIESPKVTGKLLNNGYELSGTKILSYNLDIAKKVLISFITDDGVYLAFIETDQLEITSLDVTSKVPYSKLNLDGVIISKESIINKSGEGLYLLKNIYARRVLIQASLARGMVLKMLELTAAYTSEREQFDRPIGSFQAVSHRAANMFIDHQELDLNLQQASYLYSSGCDLENQILNLKYITGNVLHRTSYAAQHLHGGMGVAKEYPLWRYCLSAKEHEIINGNSSSALEALSKNITLNQ</sequence>
<dbReference type="Gene3D" id="1.20.140.10">
    <property type="entry name" value="Butyryl-CoA Dehydrogenase, subunit A, domain 3"/>
    <property type="match status" value="1"/>
</dbReference>
<dbReference type="Pfam" id="PF00441">
    <property type="entry name" value="Acyl-CoA_dh_1"/>
    <property type="match status" value="1"/>
</dbReference>
<evidence type="ECO:0000313" key="6">
    <source>
        <dbReference type="EMBL" id="RCL39967.1"/>
    </source>
</evidence>
<dbReference type="InterPro" id="IPR036250">
    <property type="entry name" value="AcylCo_DH-like_C"/>
</dbReference>
<keyword evidence="4" id="KW-0560">Oxidoreductase</keyword>
<accession>A0A368BSX3</accession>
<evidence type="ECO:0000256" key="1">
    <source>
        <dbReference type="ARBA" id="ARBA00009347"/>
    </source>
</evidence>
<dbReference type="AlphaFoldDB" id="A0A368BSX3"/>
<dbReference type="PANTHER" id="PTHR43884:SF20">
    <property type="entry name" value="ACYL-COA DEHYDROGENASE FADE28"/>
    <property type="match status" value="1"/>
</dbReference>
<evidence type="ECO:0000313" key="7">
    <source>
        <dbReference type="Proteomes" id="UP000253307"/>
    </source>
</evidence>
<protein>
    <submittedName>
        <fullName evidence="6">Acyl-CoA dehydrogenase</fullName>
    </submittedName>
</protein>
<dbReference type="PANTHER" id="PTHR43884">
    <property type="entry name" value="ACYL-COA DEHYDROGENASE"/>
    <property type="match status" value="1"/>
</dbReference>
<gene>
    <name evidence="6" type="ORF">DBW96_03995</name>
</gene>
<reference evidence="6 7" key="1">
    <citation type="journal article" date="2018" name="Microbiome">
        <title>Fine metagenomic profile of the Mediterranean stratified and mixed water columns revealed by assembly and recruitment.</title>
        <authorList>
            <person name="Haro-Moreno J.M."/>
            <person name="Lopez-Perez M."/>
            <person name="De La Torre J.R."/>
            <person name="Picazo A."/>
            <person name="Camacho A."/>
            <person name="Rodriguez-Valera F."/>
        </authorList>
    </citation>
    <scope>NUCLEOTIDE SEQUENCE [LARGE SCALE GENOMIC DNA]</scope>
    <source>
        <strain evidence="6">MED-G82</strain>
    </source>
</reference>
<evidence type="ECO:0000256" key="4">
    <source>
        <dbReference type="ARBA" id="ARBA00023002"/>
    </source>
</evidence>
<dbReference type="GO" id="GO:0003995">
    <property type="term" value="F:acyl-CoA dehydrogenase activity"/>
    <property type="evidence" value="ECO:0007669"/>
    <property type="project" value="TreeGrafter"/>
</dbReference>
<keyword evidence="2" id="KW-0285">Flavoprotein</keyword>
<dbReference type="Gene3D" id="2.40.110.10">
    <property type="entry name" value="Butyryl-CoA Dehydrogenase, subunit A, domain 2"/>
    <property type="match status" value="1"/>
</dbReference>